<keyword evidence="3" id="KW-1185">Reference proteome</keyword>
<protein>
    <submittedName>
        <fullName evidence="2">PilZ domain-containing protein</fullName>
    </submittedName>
</protein>
<sequence>MLGAMKQDRGMSGPADPKPQREHRRRVLKGAAILSGINTSVVQCTIRNMHENGAELTVAAEARVPKEFLLYVPADSVGYRATLRWRRLDRCGVSFSGTEPKPHWYYG</sequence>
<dbReference type="Proteomes" id="UP001556196">
    <property type="component" value="Unassembled WGS sequence"/>
</dbReference>
<evidence type="ECO:0000313" key="3">
    <source>
        <dbReference type="Proteomes" id="UP001556196"/>
    </source>
</evidence>
<evidence type="ECO:0000313" key="2">
    <source>
        <dbReference type="EMBL" id="MEW9804979.1"/>
    </source>
</evidence>
<feature type="region of interest" description="Disordered" evidence="1">
    <location>
        <begin position="1"/>
        <end position="24"/>
    </location>
</feature>
<gene>
    <name evidence="2" type="ORF">ABUE31_03130</name>
</gene>
<reference evidence="2 3" key="1">
    <citation type="submission" date="2024-06" db="EMBL/GenBank/DDBJ databases">
        <authorList>
            <person name="Tuo L."/>
        </authorList>
    </citation>
    <scope>NUCLEOTIDE SEQUENCE [LARGE SCALE GENOMIC DNA]</scope>
    <source>
        <strain evidence="2 3">ZMM04-5</strain>
    </source>
</reference>
<name>A0ABV3QV81_9HYPH</name>
<evidence type="ECO:0000256" key="1">
    <source>
        <dbReference type="SAM" id="MobiDB-lite"/>
    </source>
</evidence>
<dbReference type="EMBL" id="JBFOCI010000001">
    <property type="protein sequence ID" value="MEW9804979.1"/>
    <property type="molecule type" value="Genomic_DNA"/>
</dbReference>
<comment type="caution">
    <text evidence="2">The sequence shown here is derived from an EMBL/GenBank/DDBJ whole genome shotgun (WGS) entry which is preliminary data.</text>
</comment>
<accession>A0ABV3QV81</accession>
<dbReference type="SUPFAM" id="SSF141371">
    <property type="entry name" value="PilZ domain-like"/>
    <property type="match status" value="1"/>
</dbReference>
<proteinExistence type="predicted"/>
<organism evidence="2 3">
    <name type="scientific">Mesorhizobium marinum</name>
    <dbReference type="NCBI Taxonomy" id="3228790"/>
    <lineage>
        <taxon>Bacteria</taxon>
        <taxon>Pseudomonadati</taxon>
        <taxon>Pseudomonadota</taxon>
        <taxon>Alphaproteobacteria</taxon>
        <taxon>Hyphomicrobiales</taxon>
        <taxon>Phyllobacteriaceae</taxon>
        <taxon>Mesorhizobium</taxon>
    </lineage>
</organism>
<dbReference type="RefSeq" id="WP_367722033.1">
    <property type="nucleotide sequence ID" value="NZ_JBFOCI010000001.1"/>
</dbReference>